<sequence length="130" mass="14358">MKWLIGLIIVIPAIELYILLLSGKTIGAGYTFLLILASGIIGAYFAKRQGIRAFREVSDNIKNGQAPGEAAINGIFVFIGSILVILPGFISDILGFMLLFAPTRNLFKPLLYRWIRKKMKNGQVIVMKSS</sequence>
<proteinExistence type="predicted"/>
<dbReference type="EMBL" id="VDGG01000045">
    <property type="protein sequence ID" value="TQR08431.1"/>
    <property type="molecule type" value="Genomic_DNA"/>
</dbReference>
<feature type="transmembrane region" description="Helical" evidence="1">
    <location>
        <begin position="70"/>
        <end position="90"/>
    </location>
</feature>
<dbReference type="RefSeq" id="WP_142608544.1">
    <property type="nucleotide sequence ID" value="NZ_VDGG01000045.1"/>
</dbReference>
<keyword evidence="3" id="KW-1185">Reference proteome</keyword>
<keyword evidence="1" id="KW-1133">Transmembrane helix</keyword>
<name>A0A544ST75_9BACI</name>
<keyword evidence="1" id="KW-0472">Membrane</keyword>
<dbReference type="InterPro" id="IPR007313">
    <property type="entry name" value="FxsA"/>
</dbReference>
<accession>A0A544ST75</accession>
<reference evidence="2 3" key="1">
    <citation type="submission" date="2019-05" db="EMBL/GenBank/DDBJ databases">
        <title>Psychrobacillus vulpis sp. nov., a new species isolated from feces of a red fox that inhabits in The Tablas de Daimiel Natural Park, Albacete, Spain.</title>
        <authorList>
            <person name="Rodriguez M."/>
            <person name="Reina J.C."/>
            <person name="Bejar V."/>
            <person name="Llamas I."/>
        </authorList>
    </citation>
    <scope>NUCLEOTIDE SEQUENCE [LARGE SCALE GENOMIC DNA]</scope>
    <source>
        <strain evidence="2 3">NHI-2</strain>
    </source>
</reference>
<dbReference type="PANTHER" id="PTHR35335:SF1">
    <property type="entry name" value="UPF0716 PROTEIN FXSA"/>
    <property type="match status" value="1"/>
</dbReference>
<dbReference type="GO" id="GO:0016020">
    <property type="term" value="C:membrane"/>
    <property type="evidence" value="ECO:0007669"/>
    <property type="project" value="InterPro"/>
</dbReference>
<dbReference type="AlphaFoldDB" id="A0A544ST75"/>
<feature type="transmembrane region" description="Helical" evidence="1">
    <location>
        <begin position="26"/>
        <end position="46"/>
    </location>
</feature>
<comment type="caution">
    <text evidence="2">The sequence shown here is derived from an EMBL/GenBank/DDBJ whole genome shotgun (WGS) entry which is preliminary data.</text>
</comment>
<dbReference type="OrthoDB" id="9792788at2"/>
<keyword evidence="1" id="KW-0812">Transmembrane</keyword>
<dbReference type="NCBIfam" id="NF008528">
    <property type="entry name" value="PRK11463.1-2"/>
    <property type="match status" value="1"/>
</dbReference>
<dbReference type="PANTHER" id="PTHR35335">
    <property type="entry name" value="UPF0716 PROTEIN FXSA"/>
    <property type="match status" value="1"/>
</dbReference>
<evidence type="ECO:0000313" key="3">
    <source>
        <dbReference type="Proteomes" id="UP000318937"/>
    </source>
</evidence>
<feature type="transmembrane region" description="Helical" evidence="1">
    <location>
        <begin position="96"/>
        <end position="115"/>
    </location>
</feature>
<evidence type="ECO:0000313" key="2">
    <source>
        <dbReference type="EMBL" id="TQR08431.1"/>
    </source>
</evidence>
<evidence type="ECO:0000256" key="1">
    <source>
        <dbReference type="SAM" id="Phobius"/>
    </source>
</evidence>
<dbReference type="Pfam" id="PF04186">
    <property type="entry name" value="FxsA"/>
    <property type="match status" value="1"/>
</dbReference>
<gene>
    <name evidence="2" type="primary">fxsA</name>
    <name evidence="2" type="ORF">FG383_16750</name>
</gene>
<organism evidence="2 3">
    <name type="scientific">Psychrobacillus soli</name>
    <dbReference type="NCBI Taxonomy" id="1543965"/>
    <lineage>
        <taxon>Bacteria</taxon>
        <taxon>Bacillati</taxon>
        <taxon>Bacillota</taxon>
        <taxon>Bacilli</taxon>
        <taxon>Bacillales</taxon>
        <taxon>Bacillaceae</taxon>
        <taxon>Psychrobacillus</taxon>
    </lineage>
</organism>
<protein>
    <submittedName>
        <fullName evidence="2">Membrane protein FxsA</fullName>
    </submittedName>
</protein>
<dbReference type="Proteomes" id="UP000318937">
    <property type="component" value="Unassembled WGS sequence"/>
</dbReference>